<dbReference type="InterPro" id="IPR020846">
    <property type="entry name" value="MFS_dom"/>
</dbReference>
<dbReference type="InterPro" id="IPR011701">
    <property type="entry name" value="MFS"/>
</dbReference>
<accession>A0A3S2UBX5</accession>
<feature type="transmembrane region" description="Helical" evidence="9">
    <location>
        <begin position="40"/>
        <end position="62"/>
    </location>
</feature>
<evidence type="ECO:0000256" key="5">
    <source>
        <dbReference type="ARBA" id="ARBA00022692"/>
    </source>
</evidence>
<keyword evidence="7 9" id="KW-0472">Membrane</keyword>
<gene>
    <name evidence="11" type="ORF">EM808_09250</name>
</gene>
<protein>
    <submittedName>
        <fullName evidence="11">MFS transporter</fullName>
    </submittedName>
</protein>
<name>A0A3S2UBX5_9BACI</name>
<dbReference type="Proteomes" id="UP000288024">
    <property type="component" value="Unassembled WGS sequence"/>
</dbReference>
<feature type="transmembrane region" description="Helical" evidence="9">
    <location>
        <begin position="404"/>
        <end position="424"/>
    </location>
</feature>
<dbReference type="InterPro" id="IPR050189">
    <property type="entry name" value="MFS_Efflux_Transporters"/>
</dbReference>
<dbReference type="EMBL" id="RZTZ01000002">
    <property type="protein sequence ID" value="RVT65657.1"/>
    <property type="molecule type" value="Genomic_DNA"/>
</dbReference>
<feature type="transmembrane region" description="Helical" evidence="9">
    <location>
        <begin position="340"/>
        <end position="359"/>
    </location>
</feature>
<feature type="compositionally biased region" description="Basic and acidic residues" evidence="8">
    <location>
        <begin position="16"/>
        <end position="29"/>
    </location>
</feature>
<dbReference type="PROSITE" id="PS50850">
    <property type="entry name" value="MFS"/>
    <property type="match status" value="1"/>
</dbReference>
<feature type="transmembrane region" description="Helical" evidence="9">
    <location>
        <begin position="248"/>
        <end position="266"/>
    </location>
</feature>
<feature type="region of interest" description="Disordered" evidence="8">
    <location>
        <begin position="1"/>
        <end position="29"/>
    </location>
</feature>
<keyword evidence="5 9" id="KW-0812">Transmembrane</keyword>
<evidence type="ECO:0000256" key="7">
    <source>
        <dbReference type="ARBA" id="ARBA00023136"/>
    </source>
</evidence>
<dbReference type="SUPFAM" id="SSF103473">
    <property type="entry name" value="MFS general substrate transporter"/>
    <property type="match status" value="1"/>
</dbReference>
<reference evidence="11 12" key="1">
    <citation type="submission" date="2019-01" db="EMBL/GenBank/DDBJ databases">
        <title>Bacillus sp. M5HDSG1-1, whole genome shotgun sequence.</title>
        <authorList>
            <person name="Tuo L."/>
        </authorList>
    </citation>
    <scope>NUCLEOTIDE SEQUENCE [LARGE SCALE GENOMIC DNA]</scope>
    <source>
        <strain evidence="11 12">M5HDSG1-1</strain>
    </source>
</reference>
<dbReference type="Pfam" id="PF07690">
    <property type="entry name" value="MFS_1"/>
    <property type="match status" value="2"/>
</dbReference>
<feature type="transmembrane region" description="Helical" evidence="9">
    <location>
        <begin position="74"/>
        <end position="94"/>
    </location>
</feature>
<feature type="transmembrane region" description="Helical" evidence="9">
    <location>
        <begin position="316"/>
        <end position="334"/>
    </location>
</feature>
<evidence type="ECO:0000313" key="12">
    <source>
        <dbReference type="Proteomes" id="UP000288024"/>
    </source>
</evidence>
<feature type="transmembrane region" description="Helical" evidence="9">
    <location>
        <begin position="132"/>
        <end position="158"/>
    </location>
</feature>
<evidence type="ECO:0000256" key="6">
    <source>
        <dbReference type="ARBA" id="ARBA00022989"/>
    </source>
</evidence>
<evidence type="ECO:0000256" key="2">
    <source>
        <dbReference type="ARBA" id="ARBA00007520"/>
    </source>
</evidence>
<evidence type="ECO:0000256" key="3">
    <source>
        <dbReference type="ARBA" id="ARBA00022448"/>
    </source>
</evidence>
<evidence type="ECO:0000259" key="10">
    <source>
        <dbReference type="PROSITE" id="PS50850"/>
    </source>
</evidence>
<dbReference type="InterPro" id="IPR036259">
    <property type="entry name" value="MFS_trans_sf"/>
</dbReference>
<dbReference type="InterPro" id="IPR005829">
    <property type="entry name" value="Sugar_transporter_CS"/>
</dbReference>
<comment type="caution">
    <text evidence="11">The sequence shown here is derived from an EMBL/GenBank/DDBJ whole genome shotgun (WGS) entry which is preliminary data.</text>
</comment>
<dbReference type="PROSITE" id="PS00216">
    <property type="entry name" value="SUGAR_TRANSPORT_1"/>
    <property type="match status" value="1"/>
</dbReference>
<dbReference type="InterPro" id="IPR001958">
    <property type="entry name" value="Tet-R_TetA/multi-R_MdtG-like"/>
</dbReference>
<keyword evidence="6 9" id="KW-1133">Transmembrane helix</keyword>
<feature type="transmembrane region" description="Helical" evidence="9">
    <location>
        <begin position="286"/>
        <end position="304"/>
    </location>
</feature>
<keyword evidence="12" id="KW-1185">Reference proteome</keyword>
<organism evidence="11 12">
    <name type="scientific">Niallia taxi</name>
    <dbReference type="NCBI Taxonomy" id="2499688"/>
    <lineage>
        <taxon>Bacteria</taxon>
        <taxon>Bacillati</taxon>
        <taxon>Bacillota</taxon>
        <taxon>Bacilli</taxon>
        <taxon>Bacillales</taxon>
        <taxon>Bacillaceae</taxon>
        <taxon>Niallia</taxon>
    </lineage>
</organism>
<evidence type="ECO:0000256" key="8">
    <source>
        <dbReference type="SAM" id="MobiDB-lite"/>
    </source>
</evidence>
<comment type="subcellular location">
    <subcellularLocation>
        <location evidence="1">Cell membrane</location>
        <topology evidence="1">Multi-pass membrane protein</topology>
    </subcellularLocation>
</comment>
<dbReference type="RefSeq" id="WP_127737875.1">
    <property type="nucleotide sequence ID" value="NZ_CAJCKN010000133.1"/>
</dbReference>
<dbReference type="PROSITE" id="PS00217">
    <property type="entry name" value="SUGAR_TRANSPORT_2"/>
    <property type="match status" value="1"/>
</dbReference>
<comment type="similarity">
    <text evidence="2">Belongs to the major facilitator superfamily. TCR/Tet family.</text>
</comment>
<feature type="domain" description="Major facilitator superfamily (MFS) profile" evidence="10">
    <location>
        <begin position="40"/>
        <end position="428"/>
    </location>
</feature>
<dbReference type="GO" id="GO:0022857">
    <property type="term" value="F:transmembrane transporter activity"/>
    <property type="evidence" value="ECO:0007669"/>
    <property type="project" value="InterPro"/>
</dbReference>
<evidence type="ECO:0000256" key="4">
    <source>
        <dbReference type="ARBA" id="ARBA00022475"/>
    </source>
</evidence>
<evidence type="ECO:0000256" key="1">
    <source>
        <dbReference type="ARBA" id="ARBA00004651"/>
    </source>
</evidence>
<dbReference type="PANTHER" id="PTHR43124:SF3">
    <property type="entry name" value="CHLORAMPHENICOL EFFLUX PUMP RV0191"/>
    <property type="match status" value="1"/>
</dbReference>
<evidence type="ECO:0000313" key="11">
    <source>
        <dbReference type="EMBL" id="RVT65657.1"/>
    </source>
</evidence>
<evidence type="ECO:0000256" key="9">
    <source>
        <dbReference type="SAM" id="Phobius"/>
    </source>
</evidence>
<dbReference type="Gene3D" id="1.20.1250.20">
    <property type="entry name" value="MFS general substrate transporter like domains"/>
    <property type="match status" value="1"/>
</dbReference>
<keyword evidence="3" id="KW-0813">Transport</keyword>
<feature type="transmembrane region" description="Helical" evidence="9">
    <location>
        <begin position="380"/>
        <end position="398"/>
    </location>
</feature>
<dbReference type="PANTHER" id="PTHR43124">
    <property type="entry name" value="PURINE EFFLUX PUMP PBUE"/>
    <property type="match status" value="1"/>
</dbReference>
<proteinExistence type="inferred from homology"/>
<dbReference type="CDD" id="cd17474">
    <property type="entry name" value="MFS_YfmO_like"/>
    <property type="match status" value="1"/>
</dbReference>
<feature type="transmembrane region" description="Helical" evidence="9">
    <location>
        <begin position="106"/>
        <end position="126"/>
    </location>
</feature>
<sequence length="431" mass="47125">MDHINEEKGFFSFSDEQDKKEKTKKGTADKSKKIKVTKMSIFSISSIPLVMTLGNSMLIPVLPNIERQLGISSFKVSMIITVYSILAILLIPVAGYLSDHIGRKKVIIPSLIIAGIGGVICGFAAWKIQNSYWIILAGRALQGIGAAGAFPIVLPLVGDMFKKEEEVSSTLGIIETANTLGKVLSPVLGAVIAGIVWFMPFWAIPVFCLISILLIIIFVKVPGGPSEPPPFRVFIQHTRKVMKKEKKWLYAIFFIGVIIMFVLFAEQFYLSDILEKKYHIKNIKKGMYLAIPLGALCLTSFITGKKIKEDQNLMKWITFTGIVLIIIGTIALSFGDNLWYIIGVLTISGIGIGASLPPLDALITEGIEKEERGTITSLYSSMRFIGVAAGPPIMAVLSKEIPSFQFYILAAVAAIAALAVLFRIKAKGNAH</sequence>
<dbReference type="GO" id="GO:0005886">
    <property type="term" value="C:plasma membrane"/>
    <property type="evidence" value="ECO:0007669"/>
    <property type="project" value="UniProtKB-SubCell"/>
</dbReference>
<dbReference type="PRINTS" id="PR01035">
    <property type="entry name" value="TCRTETA"/>
</dbReference>
<dbReference type="AlphaFoldDB" id="A0A3S2UBX5"/>
<feature type="transmembrane region" description="Helical" evidence="9">
    <location>
        <begin position="204"/>
        <end position="222"/>
    </location>
</feature>
<keyword evidence="4" id="KW-1003">Cell membrane</keyword>